<proteinExistence type="inferred from homology"/>
<dbReference type="PANTHER" id="PTHR46577">
    <property type="entry name" value="HTH-TYPE TRANSCRIPTIONAL REGULATORY PROTEIN GABR"/>
    <property type="match status" value="1"/>
</dbReference>
<dbReference type="AlphaFoldDB" id="A0A2T0FY76"/>
<dbReference type="GO" id="GO:0008483">
    <property type="term" value="F:transaminase activity"/>
    <property type="evidence" value="ECO:0007669"/>
    <property type="project" value="UniProtKB-KW"/>
</dbReference>
<keyword evidence="3" id="KW-0663">Pyridoxal phosphate</keyword>
<evidence type="ECO:0000313" key="9">
    <source>
        <dbReference type="Proteomes" id="UP000238573"/>
    </source>
</evidence>
<dbReference type="Proteomes" id="UP000238573">
    <property type="component" value="Unassembled WGS sequence"/>
</dbReference>
<dbReference type="InterPro" id="IPR051446">
    <property type="entry name" value="HTH_trans_reg/aminotransferase"/>
</dbReference>
<feature type="domain" description="HTH gntR-type" evidence="7">
    <location>
        <begin position="8"/>
        <end position="76"/>
    </location>
</feature>
<keyword evidence="4" id="KW-0805">Transcription regulation</keyword>
<dbReference type="Gene3D" id="1.10.10.10">
    <property type="entry name" value="Winged helix-like DNA-binding domain superfamily/Winged helix DNA-binding domain"/>
    <property type="match status" value="1"/>
</dbReference>
<keyword evidence="2 8" id="KW-0032">Aminotransferase</keyword>
<keyword evidence="8" id="KW-0808">Transferase</keyword>
<dbReference type="Gene3D" id="3.40.640.10">
    <property type="entry name" value="Type I PLP-dependent aspartate aminotransferase-like (Major domain)"/>
    <property type="match status" value="1"/>
</dbReference>
<dbReference type="InterPro" id="IPR036390">
    <property type="entry name" value="WH_DNA-bd_sf"/>
</dbReference>
<dbReference type="SMART" id="SM00345">
    <property type="entry name" value="HTH_GNTR"/>
    <property type="match status" value="1"/>
</dbReference>
<keyword evidence="5" id="KW-0238">DNA-binding</keyword>
<dbReference type="InterPro" id="IPR000524">
    <property type="entry name" value="Tscrpt_reg_HTH_GntR"/>
</dbReference>
<dbReference type="InterPro" id="IPR004839">
    <property type="entry name" value="Aminotransferase_I/II_large"/>
</dbReference>
<comment type="similarity">
    <text evidence="1">In the C-terminal section; belongs to the class-I pyridoxal-phosphate-dependent aminotransferase family.</text>
</comment>
<name>A0A2T0FY76_STRAP</name>
<evidence type="ECO:0000256" key="6">
    <source>
        <dbReference type="ARBA" id="ARBA00023163"/>
    </source>
</evidence>
<reference evidence="8 9" key="1">
    <citation type="journal article" date="1993" name="J. Dent. Res.">
        <title>The isolation and characterization of milleri group streptococci from dental periapical abscesses.</title>
        <authorList>
            <person name="Fisher L.E."/>
            <person name="Russell R.R."/>
        </authorList>
    </citation>
    <scope>NUCLEOTIDE SEQUENCE [LARGE SCALE GENOMIC DNA]</scope>
    <source>
        <strain evidence="8 9">OUP21</strain>
    </source>
</reference>
<gene>
    <name evidence="8" type="ORF">C6A27_09675</name>
</gene>
<dbReference type="Pfam" id="PF00155">
    <property type="entry name" value="Aminotran_1_2"/>
    <property type="match status" value="1"/>
</dbReference>
<evidence type="ECO:0000256" key="5">
    <source>
        <dbReference type="ARBA" id="ARBA00023125"/>
    </source>
</evidence>
<dbReference type="SUPFAM" id="SSF53383">
    <property type="entry name" value="PLP-dependent transferases"/>
    <property type="match status" value="1"/>
</dbReference>
<dbReference type="Pfam" id="PF00392">
    <property type="entry name" value="GntR"/>
    <property type="match status" value="1"/>
</dbReference>
<evidence type="ECO:0000256" key="3">
    <source>
        <dbReference type="ARBA" id="ARBA00022898"/>
    </source>
</evidence>
<dbReference type="RefSeq" id="WP_106384787.1">
    <property type="nucleotide sequence ID" value="NZ_PVSZ01000021.1"/>
</dbReference>
<evidence type="ECO:0000256" key="2">
    <source>
        <dbReference type="ARBA" id="ARBA00022576"/>
    </source>
</evidence>
<dbReference type="InterPro" id="IPR015424">
    <property type="entry name" value="PyrdxlP-dep_Trfase"/>
</dbReference>
<sequence>MGTVKMIKPKYQCIVDQISQDIKSGKLSKGQKIPSVRQLAEYYRCSKDTAQKALMELKYQKYIYAVPKSGYYVLENSLEDQQDMELTVRDDHYQIYEDFRLCLNETLIGRENYLFNYYSQQEGLEDLRQSVQQLLLDSAIYTSADRIVLTSGTQQALYILSQIAFPNEKYEILVEQPTYHRINDLLTAQKLPYQTIERTPEGIDLGELERIFQSDRIKFFYTIPRFHYPLGHSYSRKEKEEIIRLARLYDVYIIEDDYLADFDSKHELTFHYLDDSQHVIYIKSFSTSLFPALRITALLFPPAIQSTFIAYKKAVDYDSNLIMQKALSLYIDNLMFEKNRLSLLNQQEKELTRARKLLSQNQLKLSYFINRDGILLDLRGLKSISSLKHRNLPLDFFEASYIQDCPYQYAKIKYEDLEKVLQHLNEYL</sequence>
<evidence type="ECO:0000256" key="4">
    <source>
        <dbReference type="ARBA" id="ARBA00023015"/>
    </source>
</evidence>
<dbReference type="CDD" id="cd07377">
    <property type="entry name" value="WHTH_GntR"/>
    <property type="match status" value="1"/>
</dbReference>
<evidence type="ECO:0000259" key="7">
    <source>
        <dbReference type="PROSITE" id="PS50949"/>
    </source>
</evidence>
<protein>
    <submittedName>
        <fullName evidence="8">PLP-dependent aminotransferase family protein</fullName>
    </submittedName>
</protein>
<dbReference type="EMBL" id="PVSZ01000021">
    <property type="protein sequence ID" value="PRT68743.1"/>
    <property type="molecule type" value="Genomic_DNA"/>
</dbReference>
<organism evidence="8 9">
    <name type="scientific">Streptococcus anginosus</name>
    <dbReference type="NCBI Taxonomy" id="1328"/>
    <lineage>
        <taxon>Bacteria</taxon>
        <taxon>Bacillati</taxon>
        <taxon>Bacillota</taxon>
        <taxon>Bacilli</taxon>
        <taxon>Lactobacillales</taxon>
        <taxon>Streptococcaceae</taxon>
        <taxon>Streptococcus</taxon>
        <taxon>Streptococcus anginosus group</taxon>
    </lineage>
</organism>
<keyword evidence="6" id="KW-0804">Transcription</keyword>
<dbReference type="PROSITE" id="PS50949">
    <property type="entry name" value="HTH_GNTR"/>
    <property type="match status" value="1"/>
</dbReference>
<evidence type="ECO:0000256" key="1">
    <source>
        <dbReference type="ARBA" id="ARBA00005384"/>
    </source>
</evidence>
<dbReference type="InterPro" id="IPR036388">
    <property type="entry name" value="WH-like_DNA-bd_sf"/>
</dbReference>
<dbReference type="GO" id="GO:0030170">
    <property type="term" value="F:pyridoxal phosphate binding"/>
    <property type="evidence" value="ECO:0007669"/>
    <property type="project" value="InterPro"/>
</dbReference>
<dbReference type="InterPro" id="IPR015421">
    <property type="entry name" value="PyrdxlP-dep_Trfase_major"/>
</dbReference>
<accession>A0A2T0FY76</accession>
<dbReference type="PANTHER" id="PTHR46577:SF1">
    <property type="entry name" value="HTH-TYPE TRANSCRIPTIONAL REGULATORY PROTEIN GABR"/>
    <property type="match status" value="1"/>
</dbReference>
<dbReference type="SUPFAM" id="SSF46785">
    <property type="entry name" value="Winged helix' DNA-binding domain"/>
    <property type="match status" value="1"/>
</dbReference>
<dbReference type="GO" id="GO:0003700">
    <property type="term" value="F:DNA-binding transcription factor activity"/>
    <property type="evidence" value="ECO:0007669"/>
    <property type="project" value="InterPro"/>
</dbReference>
<dbReference type="CDD" id="cd00609">
    <property type="entry name" value="AAT_like"/>
    <property type="match status" value="1"/>
</dbReference>
<comment type="caution">
    <text evidence="8">The sequence shown here is derived from an EMBL/GenBank/DDBJ whole genome shotgun (WGS) entry which is preliminary data.</text>
</comment>
<evidence type="ECO:0000313" key="8">
    <source>
        <dbReference type="EMBL" id="PRT68743.1"/>
    </source>
</evidence>
<dbReference type="GO" id="GO:0003677">
    <property type="term" value="F:DNA binding"/>
    <property type="evidence" value="ECO:0007669"/>
    <property type="project" value="UniProtKB-KW"/>
</dbReference>